<comment type="caution">
    <text evidence="2">The sequence shown here is derived from an EMBL/GenBank/DDBJ whole genome shotgun (WGS) entry which is preliminary data.</text>
</comment>
<proteinExistence type="predicted"/>
<gene>
    <name evidence="2" type="ORF">LWI28_023757</name>
</gene>
<reference evidence="2" key="1">
    <citation type="journal article" date="2022" name="Plant J.">
        <title>Strategies of tolerance reflected in two North American maple genomes.</title>
        <authorList>
            <person name="McEvoy S.L."/>
            <person name="Sezen U.U."/>
            <person name="Trouern-Trend A."/>
            <person name="McMahon S.M."/>
            <person name="Schaberg P.G."/>
            <person name="Yang J."/>
            <person name="Wegrzyn J.L."/>
            <person name="Swenson N.G."/>
        </authorList>
    </citation>
    <scope>NUCLEOTIDE SEQUENCE</scope>
    <source>
        <strain evidence="2">91603</strain>
    </source>
</reference>
<organism evidence="2 3">
    <name type="scientific">Acer negundo</name>
    <name type="common">Box elder</name>
    <dbReference type="NCBI Taxonomy" id="4023"/>
    <lineage>
        <taxon>Eukaryota</taxon>
        <taxon>Viridiplantae</taxon>
        <taxon>Streptophyta</taxon>
        <taxon>Embryophyta</taxon>
        <taxon>Tracheophyta</taxon>
        <taxon>Spermatophyta</taxon>
        <taxon>Magnoliopsida</taxon>
        <taxon>eudicotyledons</taxon>
        <taxon>Gunneridae</taxon>
        <taxon>Pentapetalae</taxon>
        <taxon>rosids</taxon>
        <taxon>malvids</taxon>
        <taxon>Sapindales</taxon>
        <taxon>Sapindaceae</taxon>
        <taxon>Hippocastanoideae</taxon>
        <taxon>Acereae</taxon>
        <taxon>Acer</taxon>
    </lineage>
</organism>
<protein>
    <submittedName>
        <fullName evidence="2">Uncharacterized protein</fullName>
    </submittedName>
</protein>
<evidence type="ECO:0000313" key="2">
    <source>
        <dbReference type="EMBL" id="KAI9196418.1"/>
    </source>
</evidence>
<sequence>MPSSTSTSFSSVSFPSDLPLIPSQPIWFPFKGAYRDDNGKPVVLDCVREAERRIAGNLFMGMRRPDEVDGEPSKKRKRKSSKEFGTSREFGEIKPEAKPTDGLGSDDGAPVDEDDTSLPICNKILAIVK</sequence>
<evidence type="ECO:0000313" key="3">
    <source>
        <dbReference type="Proteomes" id="UP001064489"/>
    </source>
</evidence>
<feature type="region of interest" description="Disordered" evidence="1">
    <location>
        <begin position="1"/>
        <end position="21"/>
    </location>
</feature>
<reference evidence="2" key="2">
    <citation type="submission" date="2023-02" db="EMBL/GenBank/DDBJ databases">
        <authorList>
            <person name="Swenson N.G."/>
            <person name="Wegrzyn J.L."/>
            <person name="Mcevoy S.L."/>
        </authorList>
    </citation>
    <scope>NUCLEOTIDE SEQUENCE</scope>
    <source>
        <strain evidence="2">91603</strain>
        <tissue evidence="2">Leaf</tissue>
    </source>
</reference>
<feature type="compositionally biased region" description="Basic and acidic residues" evidence="1">
    <location>
        <begin position="81"/>
        <end position="99"/>
    </location>
</feature>
<keyword evidence="3" id="KW-1185">Reference proteome</keyword>
<evidence type="ECO:0000256" key="1">
    <source>
        <dbReference type="SAM" id="MobiDB-lite"/>
    </source>
</evidence>
<dbReference type="Proteomes" id="UP001064489">
    <property type="component" value="Chromosome 1"/>
</dbReference>
<accession>A0AAD5JE05</accession>
<dbReference type="EMBL" id="JAJSOW010000003">
    <property type="protein sequence ID" value="KAI9196418.1"/>
    <property type="molecule type" value="Genomic_DNA"/>
</dbReference>
<feature type="compositionally biased region" description="Low complexity" evidence="1">
    <location>
        <begin position="1"/>
        <end position="16"/>
    </location>
</feature>
<name>A0AAD5JE05_ACENE</name>
<feature type="region of interest" description="Disordered" evidence="1">
    <location>
        <begin position="61"/>
        <end position="116"/>
    </location>
</feature>
<feature type="compositionally biased region" description="Basic and acidic residues" evidence="1">
    <location>
        <begin position="63"/>
        <end position="73"/>
    </location>
</feature>
<dbReference type="AlphaFoldDB" id="A0AAD5JE05"/>